<dbReference type="PANTHER" id="PTHR30273:SF2">
    <property type="entry name" value="PROTEIN FECR"/>
    <property type="match status" value="1"/>
</dbReference>
<keyword evidence="3" id="KW-1185">Reference proteome</keyword>
<evidence type="ECO:0000313" key="2">
    <source>
        <dbReference type="EMBL" id="MDA5194997.1"/>
    </source>
</evidence>
<evidence type="ECO:0000259" key="1">
    <source>
        <dbReference type="Pfam" id="PF04773"/>
    </source>
</evidence>
<dbReference type="AlphaFoldDB" id="A0A9X3U0H3"/>
<protein>
    <submittedName>
        <fullName evidence="2">FecR domain-containing protein</fullName>
    </submittedName>
</protein>
<dbReference type="PANTHER" id="PTHR30273">
    <property type="entry name" value="PERIPLASMIC SIGNAL SENSOR AND SIGMA FACTOR ACTIVATOR FECR-RELATED"/>
    <property type="match status" value="1"/>
</dbReference>
<dbReference type="Proteomes" id="UP001141619">
    <property type="component" value="Unassembled WGS sequence"/>
</dbReference>
<dbReference type="GO" id="GO:0016989">
    <property type="term" value="F:sigma factor antagonist activity"/>
    <property type="evidence" value="ECO:0007669"/>
    <property type="project" value="TreeGrafter"/>
</dbReference>
<dbReference type="InterPro" id="IPR006860">
    <property type="entry name" value="FecR"/>
</dbReference>
<dbReference type="Gene3D" id="2.60.120.1440">
    <property type="match status" value="1"/>
</dbReference>
<reference evidence="2" key="1">
    <citation type="submission" date="2022-08" db="EMBL/GenBank/DDBJ databases">
        <authorList>
            <person name="Vandamme P."/>
            <person name="Hettiarachchi A."/>
            <person name="Peeters C."/>
            <person name="Cnockaert M."/>
            <person name="Carlier A."/>
        </authorList>
    </citation>
    <scope>NUCLEOTIDE SEQUENCE</scope>
    <source>
        <strain evidence="2">LMG 31809</strain>
    </source>
</reference>
<reference evidence="2" key="2">
    <citation type="journal article" date="2023" name="Syst. Appl. Microbiol.">
        <title>Govania unica gen. nov., sp. nov., a rare biosphere bacterium that represents a novel family in the class Alphaproteobacteria.</title>
        <authorList>
            <person name="Vandamme P."/>
            <person name="Peeters C."/>
            <person name="Hettiarachchi A."/>
            <person name="Cnockaert M."/>
            <person name="Carlier A."/>
        </authorList>
    </citation>
    <scope>NUCLEOTIDE SEQUENCE</scope>
    <source>
        <strain evidence="2">LMG 31809</strain>
    </source>
</reference>
<organism evidence="2 3">
    <name type="scientific">Govanella unica</name>
    <dbReference type="NCBI Taxonomy" id="2975056"/>
    <lineage>
        <taxon>Bacteria</taxon>
        <taxon>Pseudomonadati</taxon>
        <taxon>Pseudomonadota</taxon>
        <taxon>Alphaproteobacteria</taxon>
        <taxon>Emcibacterales</taxon>
        <taxon>Govanellaceae</taxon>
        <taxon>Govanella</taxon>
    </lineage>
</organism>
<proteinExistence type="predicted"/>
<sequence>MAYSTTVGEVRRYRLPDGTMMTLDTDSRVETLIEPSRREVKVVAGGAFFEVDPHSTASFLVTDAEFRVQAAAASFFISTAPEHRVFVTSGHVDLGRVSQGNNDAYRLERGKLASLGRDGTTRVSKFSDDLIARNLAWREGGISLDGETVLEAAQLFNRYNRRQISVADVGLANEEIVGWFDIDQPETFAQAVASAFNGAVLDRENLLQIVPRKK</sequence>
<dbReference type="EMBL" id="JANWOI010000005">
    <property type="protein sequence ID" value="MDA5194997.1"/>
    <property type="molecule type" value="Genomic_DNA"/>
</dbReference>
<comment type="caution">
    <text evidence="2">The sequence shown here is derived from an EMBL/GenBank/DDBJ whole genome shotgun (WGS) entry which is preliminary data.</text>
</comment>
<dbReference type="RefSeq" id="WP_274944828.1">
    <property type="nucleotide sequence ID" value="NZ_JANWOI010000005.1"/>
</dbReference>
<dbReference type="InterPro" id="IPR012373">
    <property type="entry name" value="Ferrdict_sens_TM"/>
</dbReference>
<gene>
    <name evidence="2" type="ORF">NYP16_13655</name>
</gene>
<evidence type="ECO:0000313" key="3">
    <source>
        <dbReference type="Proteomes" id="UP001141619"/>
    </source>
</evidence>
<feature type="domain" description="FecR protein" evidence="1">
    <location>
        <begin position="3"/>
        <end position="92"/>
    </location>
</feature>
<name>A0A9X3U0H3_9PROT</name>
<accession>A0A9X3U0H3</accession>
<dbReference type="Pfam" id="PF04773">
    <property type="entry name" value="FecR"/>
    <property type="match status" value="1"/>
</dbReference>